<gene>
    <name evidence="1" type="ORF">BBK14_13795</name>
</gene>
<dbReference type="EMBL" id="MAXA01000091">
    <property type="protein sequence ID" value="OHV39735.1"/>
    <property type="molecule type" value="Genomic_DNA"/>
</dbReference>
<reference evidence="2" key="1">
    <citation type="submission" date="2016-07" db="EMBL/GenBank/DDBJ databases">
        <title>Frankia sp. NRRL B-16219 Genome sequencing.</title>
        <authorList>
            <person name="Ghodhbane-Gtari F."/>
            <person name="Swanson E."/>
            <person name="Gueddou A."/>
            <person name="Louati M."/>
            <person name="Nouioui I."/>
            <person name="Hezbri K."/>
            <person name="Abebe-Akele F."/>
            <person name="Simpson S."/>
            <person name="Morris K."/>
            <person name="Thomas K."/>
            <person name="Gtari M."/>
            <person name="Tisa L.S."/>
        </authorList>
    </citation>
    <scope>NUCLEOTIDE SEQUENCE [LARGE SCALE GENOMIC DNA]</scope>
    <source>
        <strain evidence="2">NRRL B-16219</strain>
    </source>
</reference>
<accession>A0A1S1R2H3</accession>
<keyword evidence="2" id="KW-1185">Reference proteome</keyword>
<dbReference type="OrthoDB" id="2081983at2"/>
<sequence>MDEREVVARRYGEHLTDQDLLALTGGRADQVGALRREPTLILDLLDRPAVADGLLLTAGTAGRDEPDRFTFISPFLVFAAAVHRTARGLVGSTYVAERAGPRSRVPVFDAPELAAFASVPAHQLYLAELLASYSRLSGGEVWRRTDRGWRRQRWDELDLPRLAALLGAVPAAQRPAVWRRLGDGAVFLAGVFPDHAERTLGLLAVSRLREATGLRLTRDDVPRMLESVARRAYEQVGPGVPVGAAKAPGSTRRLLTVIADRYLFPFAADWLPGPAH</sequence>
<organism evidence="1 2">
    <name type="scientific">Parafrankia soli</name>
    <dbReference type="NCBI Taxonomy" id="2599596"/>
    <lineage>
        <taxon>Bacteria</taxon>
        <taxon>Bacillati</taxon>
        <taxon>Actinomycetota</taxon>
        <taxon>Actinomycetes</taxon>
        <taxon>Frankiales</taxon>
        <taxon>Frankiaceae</taxon>
        <taxon>Parafrankia</taxon>
    </lineage>
</organism>
<evidence type="ECO:0000313" key="2">
    <source>
        <dbReference type="Proteomes" id="UP000179769"/>
    </source>
</evidence>
<protein>
    <submittedName>
        <fullName evidence="1">Uncharacterized protein</fullName>
    </submittedName>
</protein>
<proteinExistence type="predicted"/>
<comment type="caution">
    <text evidence="1">The sequence shown here is derived from an EMBL/GenBank/DDBJ whole genome shotgun (WGS) entry which is preliminary data.</text>
</comment>
<dbReference type="Proteomes" id="UP000179769">
    <property type="component" value="Unassembled WGS sequence"/>
</dbReference>
<name>A0A1S1R2H3_9ACTN</name>
<dbReference type="RefSeq" id="WP_071061158.1">
    <property type="nucleotide sequence ID" value="NZ_MAXA01000091.1"/>
</dbReference>
<dbReference type="AlphaFoldDB" id="A0A1S1R2H3"/>
<evidence type="ECO:0000313" key="1">
    <source>
        <dbReference type="EMBL" id="OHV39735.1"/>
    </source>
</evidence>